<dbReference type="PANTHER" id="PTHR40067">
    <property type="entry name" value="UPF0297 PROTEIN YRZL"/>
    <property type="match status" value="1"/>
</dbReference>
<organism evidence="2 3">
    <name type="scientific">Megamonas hypermegale</name>
    <dbReference type="NCBI Taxonomy" id="158847"/>
    <lineage>
        <taxon>Bacteria</taxon>
        <taxon>Bacillati</taxon>
        <taxon>Bacillota</taxon>
        <taxon>Negativicutes</taxon>
        <taxon>Selenomonadales</taxon>
        <taxon>Selenomonadaceae</taxon>
        <taxon>Megamonas</taxon>
    </lineage>
</organism>
<sequence>MMSNIKDETVMFNFGADDDKAAKALCLSCRAMLEKGYSPINQLVGYLLSDDPAYITSNRNARNEIRRLGRDELLEELVRFYLENNENIKKGTE</sequence>
<dbReference type="AlphaFoldDB" id="A0A239TNX8"/>
<proteinExistence type="inferred from homology"/>
<name>A0A239TNX8_9FIRM</name>
<accession>A0A239TNX8</accession>
<protein>
    <submittedName>
        <fullName evidence="2">Uncharacterized protein conserved in bacteria</fullName>
    </submittedName>
</protein>
<evidence type="ECO:0000256" key="1">
    <source>
        <dbReference type="ARBA" id="ARBA00010888"/>
    </source>
</evidence>
<dbReference type="PANTHER" id="PTHR40067:SF1">
    <property type="entry name" value="UPF0297 PROTEIN YRZL"/>
    <property type="match status" value="1"/>
</dbReference>
<dbReference type="EMBL" id="LT906446">
    <property type="protein sequence ID" value="SNU99245.1"/>
    <property type="molecule type" value="Genomic_DNA"/>
</dbReference>
<evidence type="ECO:0000313" key="3">
    <source>
        <dbReference type="Proteomes" id="UP000215383"/>
    </source>
</evidence>
<comment type="similarity">
    <text evidence="1">Belongs to the UPF0297 family.</text>
</comment>
<keyword evidence="3" id="KW-1185">Reference proteome</keyword>
<dbReference type="NCBIfam" id="NF003997">
    <property type="entry name" value="PRK05473.1"/>
    <property type="match status" value="1"/>
</dbReference>
<evidence type="ECO:0000313" key="2">
    <source>
        <dbReference type="EMBL" id="SNU99245.1"/>
    </source>
</evidence>
<dbReference type="Pfam" id="PF06135">
    <property type="entry name" value="IreB"/>
    <property type="match status" value="1"/>
</dbReference>
<dbReference type="Proteomes" id="UP000215383">
    <property type="component" value="Chromosome 1"/>
</dbReference>
<dbReference type="InterPro" id="IPR009309">
    <property type="entry name" value="IreB"/>
</dbReference>
<dbReference type="eggNOG" id="COG4472">
    <property type="taxonomic scope" value="Bacteria"/>
</dbReference>
<gene>
    <name evidence="2" type="ORF">SAMEA4364220_01073</name>
</gene>
<reference evidence="2 3" key="1">
    <citation type="submission" date="2017-06" db="EMBL/GenBank/DDBJ databases">
        <authorList>
            <consortium name="Pathogen Informatics"/>
        </authorList>
    </citation>
    <scope>NUCLEOTIDE SEQUENCE [LARGE SCALE GENOMIC DNA]</scope>
    <source>
        <strain evidence="2 3">NCTC10570</strain>
    </source>
</reference>